<proteinExistence type="predicted"/>
<dbReference type="SMART" id="SM00507">
    <property type="entry name" value="HNHc"/>
    <property type="match status" value="1"/>
</dbReference>
<keyword evidence="4" id="KW-1185">Reference proteome</keyword>
<protein>
    <recommendedName>
        <fullName evidence="2">HNH nuclease domain-containing protein</fullName>
    </recommendedName>
</protein>
<evidence type="ECO:0000256" key="1">
    <source>
        <dbReference type="SAM" id="MobiDB-lite"/>
    </source>
</evidence>
<feature type="compositionally biased region" description="Basic and acidic residues" evidence="1">
    <location>
        <begin position="289"/>
        <end position="298"/>
    </location>
</feature>
<dbReference type="RefSeq" id="WP_188712448.1">
    <property type="nucleotide sequence ID" value="NZ_BMHO01000001.1"/>
</dbReference>
<reference evidence="3" key="2">
    <citation type="submission" date="2020-09" db="EMBL/GenBank/DDBJ databases">
        <authorList>
            <person name="Sun Q."/>
            <person name="Zhou Y."/>
        </authorList>
    </citation>
    <scope>NUCLEOTIDE SEQUENCE</scope>
    <source>
        <strain evidence="3">CGMCC 1.15152</strain>
    </source>
</reference>
<dbReference type="InterPro" id="IPR003615">
    <property type="entry name" value="HNH_nuc"/>
</dbReference>
<evidence type="ECO:0000313" key="4">
    <source>
        <dbReference type="Proteomes" id="UP000633205"/>
    </source>
</evidence>
<feature type="compositionally biased region" description="Basic and acidic residues" evidence="1">
    <location>
        <begin position="478"/>
        <end position="492"/>
    </location>
</feature>
<dbReference type="Proteomes" id="UP000633205">
    <property type="component" value="Unassembled WGS sequence"/>
</dbReference>
<dbReference type="AlphaFoldDB" id="A0A916YEF3"/>
<evidence type="ECO:0000313" key="3">
    <source>
        <dbReference type="EMBL" id="GGD42194.1"/>
    </source>
</evidence>
<sequence length="502" mass="54802">MFTLVHPSHVERTRVATAAAMLREVADRVAMVTDEDLVALARGAEALGRHVDALRTRIAGEVDVRSGQELVGPTDDDRLSSRYGCGNAVELLERTTRASVKTLRQRVRLDRHTRTHTTLTGHIQPARFPEVSDAFRAGKLSMDAACYLTDEFTRLRHRGHTSPEETTIAEQEIIRAVTTGIDGAPADDAAEVPADGVLPETFDEFRVIVDTWSTFLARDGIEPDAEYAERFRGLNLGRTRDGLVPVAGNLVPEAAAGLQLLFDAHNGSTTRFRTSPEDAPASAAWTDDEQVHDPRTAPQKRHDVLVSIIQAAAAATDTPSLGGAAPTLQISTAVGDLDGGTAIIDRTQAPVPSSLAHRIACTGAVQKVVFDRNGRIVRLGAPDRLFNAHQRRAIGIRDGGCIIPGCSIPAAWCEVHHVTEYAQSGPTHTDNGVLLCWAHHHRLERSGWQIQMRGGTPYVKAPGWIDPRGIFRAVRNQRTERERVRQRSRHETPPLQLPIPTG</sequence>
<dbReference type="Pfam" id="PF02720">
    <property type="entry name" value="DUF222"/>
    <property type="match status" value="1"/>
</dbReference>
<feature type="domain" description="HNH nuclease" evidence="2">
    <location>
        <begin position="389"/>
        <end position="441"/>
    </location>
</feature>
<dbReference type="CDD" id="cd00085">
    <property type="entry name" value="HNHc"/>
    <property type="match status" value="1"/>
</dbReference>
<name>A0A916YEF3_9MICO</name>
<dbReference type="Gene3D" id="1.10.30.50">
    <property type="match status" value="1"/>
</dbReference>
<accession>A0A916YEF3</accession>
<organism evidence="3 4">
    <name type="scientific">Microbacterium faecale</name>
    <dbReference type="NCBI Taxonomy" id="1804630"/>
    <lineage>
        <taxon>Bacteria</taxon>
        <taxon>Bacillati</taxon>
        <taxon>Actinomycetota</taxon>
        <taxon>Actinomycetes</taxon>
        <taxon>Micrococcales</taxon>
        <taxon>Microbacteriaceae</taxon>
        <taxon>Microbacterium</taxon>
    </lineage>
</organism>
<feature type="region of interest" description="Disordered" evidence="1">
    <location>
        <begin position="269"/>
        <end position="298"/>
    </location>
</feature>
<evidence type="ECO:0000259" key="2">
    <source>
        <dbReference type="SMART" id="SM00507"/>
    </source>
</evidence>
<reference evidence="3" key="1">
    <citation type="journal article" date="2014" name="Int. J. Syst. Evol. Microbiol.">
        <title>Complete genome sequence of Corynebacterium casei LMG S-19264T (=DSM 44701T), isolated from a smear-ripened cheese.</title>
        <authorList>
            <consortium name="US DOE Joint Genome Institute (JGI-PGF)"/>
            <person name="Walter F."/>
            <person name="Albersmeier A."/>
            <person name="Kalinowski J."/>
            <person name="Ruckert C."/>
        </authorList>
    </citation>
    <scope>NUCLEOTIDE SEQUENCE</scope>
    <source>
        <strain evidence="3">CGMCC 1.15152</strain>
    </source>
</reference>
<comment type="caution">
    <text evidence="3">The sequence shown here is derived from an EMBL/GenBank/DDBJ whole genome shotgun (WGS) entry which is preliminary data.</text>
</comment>
<feature type="region of interest" description="Disordered" evidence="1">
    <location>
        <begin position="478"/>
        <end position="502"/>
    </location>
</feature>
<gene>
    <name evidence="3" type="ORF">GCM10010915_24070</name>
</gene>
<dbReference type="InterPro" id="IPR003870">
    <property type="entry name" value="DUF222"/>
</dbReference>
<dbReference type="EMBL" id="BMHO01000001">
    <property type="protein sequence ID" value="GGD42194.1"/>
    <property type="molecule type" value="Genomic_DNA"/>
</dbReference>